<dbReference type="EMBL" id="VSRR010009123">
    <property type="protein sequence ID" value="MPC49836.1"/>
    <property type="molecule type" value="Genomic_DNA"/>
</dbReference>
<keyword evidence="2" id="KW-1185">Reference proteome</keyword>
<comment type="caution">
    <text evidence="1">The sequence shown here is derived from an EMBL/GenBank/DDBJ whole genome shotgun (WGS) entry which is preliminary data.</text>
</comment>
<evidence type="ECO:0000313" key="2">
    <source>
        <dbReference type="Proteomes" id="UP000324222"/>
    </source>
</evidence>
<dbReference type="AlphaFoldDB" id="A0A5B7FW88"/>
<accession>A0A5B7FW88</accession>
<sequence>MQTWRGRCSNMWLREGVWMLGTQLEGLKRISEVCLLDPVTMDLNIKDEYNVIQETQNFTNTFYVSLETTFINILVTTIGFTTQP</sequence>
<gene>
    <name evidence="1" type="ORF">E2C01_043650</name>
</gene>
<protein>
    <submittedName>
        <fullName evidence="1">Uncharacterized protein</fullName>
    </submittedName>
</protein>
<dbReference type="Proteomes" id="UP000324222">
    <property type="component" value="Unassembled WGS sequence"/>
</dbReference>
<name>A0A5B7FW88_PORTR</name>
<organism evidence="1 2">
    <name type="scientific">Portunus trituberculatus</name>
    <name type="common">Swimming crab</name>
    <name type="synonym">Neptunus trituberculatus</name>
    <dbReference type="NCBI Taxonomy" id="210409"/>
    <lineage>
        <taxon>Eukaryota</taxon>
        <taxon>Metazoa</taxon>
        <taxon>Ecdysozoa</taxon>
        <taxon>Arthropoda</taxon>
        <taxon>Crustacea</taxon>
        <taxon>Multicrustacea</taxon>
        <taxon>Malacostraca</taxon>
        <taxon>Eumalacostraca</taxon>
        <taxon>Eucarida</taxon>
        <taxon>Decapoda</taxon>
        <taxon>Pleocyemata</taxon>
        <taxon>Brachyura</taxon>
        <taxon>Eubrachyura</taxon>
        <taxon>Portunoidea</taxon>
        <taxon>Portunidae</taxon>
        <taxon>Portuninae</taxon>
        <taxon>Portunus</taxon>
    </lineage>
</organism>
<proteinExistence type="predicted"/>
<reference evidence="1 2" key="1">
    <citation type="submission" date="2019-05" db="EMBL/GenBank/DDBJ databases">
        <title>Another draft genome of Portunus trituberculatus and its Hox gene families provides insights of decapod evolution.</title>
        <authorList>
            <person name="Jeong J.-H."/>
            <person name="Song I."/>
            <person name="Kim S."/>
            <person name="Choi T."/>
            <person name="Kim D."/>
            <person name="Ryu S."/>
            <person name="Kim W."/>
        </authorList>
    </citation>
    <scope>NUCLEOTIDE SEQUENCE [LARGE SCALE GENOMIC DNA]</scope>
    <source>
        <tissue evidence="1">Muscle</tissue>
    </source>
</reference>
<evidence type="ECO:0000313" key="1">
    <source>
        <dbReference type="EMBL" id="MPC49836.1"/>
    </source>
</evidence>